<sequence length="60" mass="6780">AFRVFLCSLSRFGFRLVAGAVVCPDHTRCPEKNTCCETHAGYSCCIYPFVSYSMRVTYSQ</sequence>
<dbReference type="InterPro" id="IPR037277">
    <property type="entry name" value="Granulin_sf"/>
</dbReference>
<reference evidence="2 3" key="1">
    <citation type="submission" date="2020-06" db="EMBL/GenBank/DDBJ databases">
        <authorList>
            <consortium name="Wellcome Sanger Institute Data Sharing"/>
        </authorList>
    </citation>
    <scope>NUCLEOTIDE SEQUENCE [LARGE SCALE GENOMIC DNA]</scope>
</reference>
<dbReference type="Gene3D" id="2.10.25.160">
    <property type="entry name" value="Granulin"/>
    <property type="match status" value="1"/>
</dbReference>
<dbReference type="AlphaFoldDB" id="A0AAY4EJ68"/>
<reference evidence="2" key="3">
    <citation type="submission" date="2025-09" db="UniProtKB">
        <authorList>
            <consortium name="Ensembl"/>
        </authorList>
    </citation>
    <scope>IDENTIFICATION</scope>
</reference>
<organism evidence="2 3">
    <name type="scientific">Denticeps clupeoides</name>
    <name type="common">denticle herring</name>
    <dbReference type="NCBI Taxonomy" id="299321"/>
    <lineage>
        <taxon>Eukaryota</taxon>
        <taxon>Metazoa</taxon>
        <taxon>Chordata</taxon>
        <taxon>Craniata</taxon>
        <taxon>Vertebrata</taxon>
        <taxon>Euteleostomi</taxon>
        <taxon>Actinopterygii</taxon>
        <taxon>Neopterygii</taxon>
        <taxon>Teleostei</taxon>
        <taxon>Clupei</taxon>
        <taxon>Clupeiformes</taxon>
        <taxon>Denticipitoidei</taxon>
        <taxon>Denticipitidae</taxon>
        <taxon>Denticeps</taxon>
    </lineage>
</organism>
<evidence type="ECO:0008006" key="4">
    <source>
        <dbReference type="Google" id="ProtNLM"/>
    </source>
</evidence>
<name>A0AAY4EJ68_9TELE</name>
<dbReference type="Ensembl" id="ENSDCDT00010068137.1">
    <property type="protein sequence ID" value="ENSDCDP00010057453.1"/>
    <property type="gene ID" value="ENSDCDG00010032540.1"/>
</dbReference>
<evidence type="ECO:0000313" key="3">
    <source>
        <dbReference type="Proteomes" id="UP000694580"/>
    </source>
</evidence>
<evidence type="ECO:0000256" key="1">
    <source>
        <dbReference type="SAM" id="SignalP"/>
    </source>
</evidence>
<accession>A0AAY4EJ68</accession>
<evidence type="ECO:0000313" key="2">
    <source>
        <dbReference type="Ensembl" id="ENSDCDP00010057453.1"/>
    </source>
</evidence>
<feature type="signal peptide" evidence="1">
    <location>
        <begin position="1"/>
        <end position="19"/>
    </location>
</feature>
<feature type="chain" id="PRO_5044320961" description="Granulins domain-containing protein" evidence="1">
    <location>
        <begin position="20"/>
        <end position="60"/>
    </location>
</feature>
<dbReference type="Proteomes" id="UP000694580">
    <property type="component" value="Chromosome 20"/>
</dbReference>
<proteinExistence type="predicted"/>
<reference evidence="2" key="2">
    <citation type="submission" date="2025-08" db="UniProtKB">
        <authorList>
            <consortium name="Ensembl"/>
        </authorList>
    </citation>
    <scope>IDENTIFICATION</scope>
</reference>
<keyword evidence="3" id="KW-1185">Reference proteome</keyword>
<keyword evidence="1" id="KW-0732">Signal</keyword>
<protein>
    <recommendedName>
        <fullName evidence="4">Granulins domain-containing protein</fullName>
    </recommendedName>
</protein>